<feature type="transmembrane region" description="Helical" evidence="1">
    <location>
        <begin position="12"/>
        <end position="34"/>
    </location>
</feature>
<dbReference type="OrthoDB" id="3364107at2759"/>
<feature type="transmembrane region" description="Helical" evidence="1">
    <location>
        <begin position="90"/>
        <end position="109"/>
    </location>
</feature>
<keyword evidence="3" id="KW-1185">Reference proteome</keyword>
<keyword evidence="1" id="KW-1133">Transmembrane helix</keyword>
<dbReference type="Proteomes" id="UP000807469">
    <property type="component" value="Unassembled WGS sequence"/>
</dbReference>
<dbReference type="AlphaFoldDB" id="A0A9P6CWU3"/>
<dbReference type="EMBL" id="MU155355">
    <property type="protein sequence ID" value="KAF9474938.1"/>
    <property type="molecule type" value="Genomic_DNA"/>
</dbReference>
<evidence type="ECO:0000313" key="3">
    <source>
        <dbReference type="Proteomes" id="UP000807469"/>
    </source>
</evidence>
<keyword evidence="1" id="KW-0812">Transmembrane</keyword>
<evidence type="ECO:0008006" key="4">
    <source>
        <dbReference type="Google" id="ProtNLM"/>
    </source>
</evidence>
<reference evidence="2" key="1">
    <citation type="submission" date="2020-11" db="EMBL/GenBank/DDBJ databases">
        <authorList>
            <consortium name="DOE Joint Genome Institute"/>
            <person name="Ahrendt S."/>
            <person name="Riley R."/>
            <person name="Andreopoulos W."/>
            <person name="Labutti K."/>
            <person name="Pangilinan J."/>
            <person name="Ruiz-Duenas F.J."/>
            <person name="Barrasa J.M."/>
            <person name="Sanchez-Garcia M."/>
            <person name="Camarero S."/>
            <person name="Miyauchi S."/>
            <person name="Serrano A."/>
            <person name="Linde D."/>
            <person name="Babiker R."/>
            <person name="Drula E."/>
            <person name="Ayuso-Fernandez I."/>
            <person name="Pacheco R."/>
            <person name="Padilla G."/>
            <person name="Ferreira P."/>
            <person name="Barriuso J."/>
            <person name="Kellner H."/>
            <person name="Castanera R."/>
            <person name="Alfaro M."/>
            <person name="Ramirez L."/>
            <person name="Pisabarro A.G."/>
            <person name="Kuo A."/>
            <person name="Tritt A."/>
            <person name="Lipzen A."/>
            <person name="He G."/>
            <person name="Yan M."/>
            <person name="Ng V."/>
            <person name="Cullen D."/>
            <person name="Martin F."/>
            <person name="Rosso M.-N."/>
            <person name="Henrissat B."/>
            <person name="Hibbett D."/>
            <person name="Martinez A.T."/>
            <person name="Grigoriev I.V."/>
        </authorList>
    </citation>
    <scope>NUCLEOTIDE SEQUENCE</scope>
    <source>
        <strain evidence="2">CIRM-BRFM 674</strain>
    </source>
</reference>
<organism evidence="2 3">
    <name type="scientific">Pholiota conissans</name>
    <dbReference type="NCBI Taxonomy" id="109636"/>
    <lineage>
        <taxon>Eukaryota</taxon>
        <taxon>Fungi</taxon>
        <taxon>Dikarya</taxon>
        <taxon>Basidiomycota</taxon>
        <taxon>Agaricomycotina</taxon>
        <taxon>Agaricomycetes</taxon>
        <taxon>Agaricomycetidae</taxon>
        <taxon>Agaricales</taxon>
        <taxon>Agaricineae</taxon>
        <taxon>Strophariaceae</taxon>
        <taxon>Pholiota</taxon>
    </lineage>
</organism>
<feature type="transmembrane region" description="Helical" evidence="1">
    <location>
        <begin position="46"/>
        <end position="69"/>
    </location>
</feature>
<evidence type="ECO:0000256" key="1">
    <source>
        <dbReference type="SAM" id="Phobius"/>
    </source>
</evidence>
<feature type="transmembrane region" description="Helical" evidence="1">
    <location>
        <begin position="129"/>
        <end position="151"/>
    </location>
</feature>
<comment type="caution">
    <text evidence="2">The sequence shown here is derived from an EMBL/GenBank/DDBJ whole genome shotgun (WGS) entry which is preliminary data.</text>
</comment>
<keyword evidence="1" id="KW-0472">Membrane</keyword>
<evidence type="ECO:0000313" key="2">
    <source>
        <dbReference type="EMBL" id="KAF9474938.1"/>
    </source>
</evidence>
<protein>
    <recommendedName>
        <fullName evidence="4">MARVEL domain-containing protein</fullName>
    </recommendedName>
</protein>
<accession>A0A9P6CWU3</accession>
<name>A0A9P6CWU3_9AGAR</name>
<gene>
    <name evidence="2" type="ORF">BDN70DRAFT_996768</name>
</gene>
<sequence length="220" mass="24297">MVQDINATFLLARTIVFGVASVFAFLVLALGAAITNYTSSYWFGGYFPFAALGIATGILTLFTLPPMLFISMKRQNAITSMNGAELGWTWFLWILWLSLAGSSTGTFWFGDCSTWWVGKGETMCHESQALTAFSFLTWILLLAYNLTLLFFTIRQHMRGNTSVWTGYVTTTNFAASGPNSTGIPPKTIEGENIAPQYPQANNMYQAYPQQPAGVYAQPQV</sequence>
<proteinExistence type="predicted"/>